<dbReference type="PANTHER" id="PTHR30441">
    <property type="entry name" value="DUF748 DOMAIN-CONTAINING PROTEIN"/>
    <property type="match status" value="1"/>
</dbReference>
<dbReference type="AlphaFoldDB" id="A0A9W6GND9"/>
<comment type="caution">
    <text evidence="1">The sequence shown here is derived from an EMBL/GenBank/DDBJ whole genome shotgun (WGS) entry which is preliminary data.</text>
</comment>
<gene>
    <name evidence="1" type="ORF">PM10SUCC1_24650</name>
</gene>
<dbReference type="InterPro" id="IPR008023">
    <property type="entry name" value="DUF748"/>
</dbReference>
<dbReference type="RefSeq" id="WP_281836360.1">
    <property type="nucleotide sequence ID" value="NZ_BSDY01000011.1"/>
</dbReference>
<evidence type="ECO:0000313" key="1">
    <source>
        <dbReference type="EMBL" id="GLI56951.1"/>
    </source>
</evidence>
<reference evidence="1" key="1">
    <citation type="submission" date="2022-12" db="EMBL/GenBank/DDBJ databases">
        <title>Reference genome sequencing for broad-spectrum identification of bacterial and archaeal isolates by mass spectrometry.</title>
        <authorList>
            <person name="Sekiguchi Y."/>
            <person name="Tourlousse D.M."/>
        </authorList>
    </citation>
    <scope>NUCLEOTIDE SEQUENCE</scope>
    <source>
        <strain evidence="1">10succ1</strain>
    </source>
</reference>
<dbReference type="GO" id="GO:0090313">
    <property type="term" value="P:regulation of protein targeting to membrane"/>
    <property type="evidence" value="ECO:0007669"/>
    <property type="project" value="TreeGrafter"/>
</dbReference>
<dbReference type="PANTHER" id="PTHR30441:SF8">
    <property type="entry name" value="DUF748 DOMAIN-CONTAINING PROTEIN"/>
    <property type="match status" value="1"/>
</dbReference>
<dbReference type="InterPro" id="IPR052894">
    <property type="entry name" value="AsmA-related"/>
</dbReference>
<dbReference type="Proteomes" id="UP001144471">
    <property type="component" value="Unassembled WGS sequence"/>
</dbReference>
<evidence type="ECO:0000313" key="2">
    <source>
        <dbReference type="Proteomes" id="UP001144471"/>
    </source>
</evidence>
<name>A0A9W6GND9_9FUSO</name>
<protein>
    <submittedName>
        <fullName evidence="1">Uncharacterized protein</fullName>
    </submittedName>
</protein>
<keyword evidence="2" id="KW-1185">Reference proteome</keyword>
<accession>A0A9W6GND9</accession>
<sequence>MKKYIKWILLGLLMGVIIFMVKLPSMVQGFAVTRLEENLGRRVEAGRFRYNYARNILYIEDFKIYEEDGERLFAYFEFFNVNIDIIHLIRGVFYIRELTLVDPSLRIEHNGERWNYEDILENIGREKKEEAAGKEEGFIKKVDLKDVTVESFVLYYEDRVIKAENDFTLETPQILYEGGIFTLDSVIDFYKKGKIAVDIEYKEDGSLAGTLETEKLLLNDKLYIPKAIYNLESIEGVVDSALEFTGNVKTLDFTVKGTLDGRKLRVVSKEMGELFYLDTLKGEVEEITPLQGRYRIRGSEISQGRIDIVRIMEYTDSISSPEEEKEEVAEEEKTLDIRVDSFKTAGIDLTTPWGNFTQIEGDIQKFNSGRGSKFFLNTSFVYNGDTQVGVRSENTLVEGLNIGAETLISVGNVKITGKDLEFLKDFISEERSYDFSSGAIDYDTEYTYAYPKLSLKNTLVADKLVLNNLMESYPLLSAGKVSTENTVEYDFKEGGYRVAGDIELGEVTVADRTGRNAIQGRELRASIQEIVSGRYLLDTLILNSWRIVLEKGEEEEGATQEGTEYPIVGIEDLQVSDTTITEERFTLGIVSFRGSSLGTQKGVSDIDLRGTFNGAAVEISGRSERIKEIKRAEDLKNLTFNGRAQVRSLQLEDIDLFLEEKYNLKGSANITSSIDYSGDNLDTDNTITMTGASLERKDIALNFDNLTSNNTLSMKDGRYTVDGGLSLQVEELTLTQDGEEYTLRGYVDIKSRGSYSEKDLTTENFVFLEGVSIEGGGLVGGLGTLTSKNTFSMEGEAYNLGGEVEVNNGRMNVEGIESTLKEGDAQIVRITPEEVRLNLLHLKDPMVRLTGDAAQEETDLEKEVDDEAVKKAVEERESRPHLAVKKFLLEEGRVEYRSPDLKYNIKNILVDVDNFTTEKNREFSGMMEGGLTGTGRAEAEFVSSLERDWDFNPTSFNIEGNFEISNLDLLDFREYLSHKLPNEIDSGKLYYKGDVSLEKGKFKGENLIIVKTVYIGDNTEVKSAVPLKLAVNILKDRKGNLELNVPVSGDFNDPKFGVYRVVLHAIRNILVKAATSPVNILSKTFRLGTGNVISLEYDYLATTPKVKYRSTLKKVVQMMEEKEEVDVVFTLFTNREEEKRVLNEKLREEKFFKRDTKDEELEEKVDEIMAERKREIEDYFKGRLLEKRVKVEISDLPRDRPRSNIDFVID</sequence>
<organism evidence="1 2">
    <name type="scientific">Propionigenium maris DSM 9537</name>
    <dbReference type="NCBI Taxonomy" id="1123000"/>
    <lineage>
        <taxon>Bacteria</taxon>
        <taxon>Fusobacteriati</taxon>
        <taxon>Fusobacteriota</taxon>
        <taxon>Fusobacteriia</taxon>
        <taxon>Fusobacteriales</taxon>
        <taxon>Fusobacteriaceae</taxon>
        <taxon>Propionigenium</taxon>
    </lineage>
</organism>
<dbReference type="EMBL" id="BSDY01000011">
    <property type="protein sequence ID" value="GLI56951.1"/>
    <property type="molecule type" value="Genomic_DNA"/>
</dbReference>
<dbReference type="Pfam" id="PF05359">
    <property type="entry name" value="DUF748"/>
    <property type="match status" value="2"/>
</dbReference>
<dbReference type="GO" id="GO:0005886">
    <property type="term" value="C:plasma membrane"/>
    <property type="evidence" value="ECO:0007669"/>
    <property type="project" value="TreeGrafter"/>
</dbReference>
<proteinExistence type="predicted"/>